<dbReference type="SMART" id="SM00317">
    <property type="entry name" value="SET"/>
    <property type="match status" value="1"/>
</dbReference>
<evidence type="ECO:0000313" key="5">
    <source>
        <dbReference type="EMBL" id="KAL1625102.1"/>
    </source>
</evidence>
<accession>A0ABR3SMR3</accession>
<evidence type="ECO:0000256" key="2">
    <source>
        <dbReference type="ARBA" id="ARBA00023163"/>
    </source>
</evidence>
<feature type="region of interest" description="Disordered" evidence="3">
    <location>
        <begin position="499"/>
        <end position="530"/>
    </location>
</feature>
<dbReference type="PANTHER" id="PTHR45747:SF4">
    <property type="entry name" value="HISTONE-LYSINE N-METHYLTRANSFERASE E(Z)"/>
    <property type="match status" value="1"/>
</dbReference>
<feature type="compositionally biased region" description="Acidic residues" evidence="3">
    <location>
        <begin position="779"/>
        <end position="816"/>
    </location>
</feature>
<keyword evidence="1" id="KW-0805">Transcription regulation</keyword>
<keyword evidence="6" id="KW-1185">Reference proteome</keyword>
<feature type="region of interest" description="Disordered" evidence="3">
    <location>
        <begin position="694"/>
        <end position="827"/>
    </location>
</feature>
<feature type="domain" description="SET" evidence="4">
    <location>
        <begin position="556"/>
        <end position="672"/>
    </location>
</feature>
<evidence type="ECO:0000256" key="1">
    <source>
        <dbReference type="ARBA" id="ARBA00023015"/>
    </source>
</evidence>
<feature type="compositionally biased region" description="Polar residues" evidence="3">
    <location>
        <begin position="1"/>
        <end position="10"/>
    </location>
</feature>
<keyword evidence="2" id="KW-0804">Transcription</keyword>
<dbReference type="PANTHER" id="PTHR45747">
    <property type="entry name" value="HISTONE-LYSINE N-METHYLTRANSFERASE E(Z)"/>
    <property type="match status" value="1"/>
</dbReference>
<feature type="compositionally biased region" description="Basic and acidic residues" evidence="3">
    <location>
        <begin position="83"/>
        <end position="97"/>
    </location>
</feature>
<dbReference type="InterPro" id="IPR001214">
    <property type="entry name" value="SET_dom"/>
</dbReference>
<evidence type="ECO:0000259" key="4">
    <source>
        <dbReference type="PROSITE" id="PS50280"/>
    </source>
</evidence>
<dbReference type="PROSITE" id="PS50280">
    <property type="entry name" value="SET"/>
    <property type="match status" value="1"/>
</dbReference>
<dbReference type="EMBL" id="JAJVDC020000099">
    <property type="protein sequence ID" value="KAL1625102.1"/>
    <property type="molecule type" value="Genomic_DNA"/>
</dbReference>
<organism evidence="5 6">
    <name type="scientific">Neofusicoccum ribis</name>
    <dbReference type="NCBI Taxonomy" id="45134"/>
    <lineage>
        <taxon>Eukaryota</taxon>
        <taxon>Fungi</taxon>
        <taxon>Dikarya</taxon>
        <taxon>Ascomycota</taxon>
        <taxon>Pezizomycotina</taxon>
        <taxon>Dothideomycetes</taxon>
        <taxon>Dothideomycetes incertae sedis</taxon>
        <taxon>Botryosphaeriales</taxon>
        <taxon>Botryosphaeriaceae</taxon>
        <taxon>Neofusicoccum</taxon>
    </lineage>
</organism>
<feature type="region of interest" description="Disordered" evidence="3">
    <location>
        <begin position="117"/>
        <end position="143"/>
    </location>
</feature>
<dbReference type="SUPFAM" id="SSF82199">
    <property type="entry name" value="SET domain"/>
    <property type="match status" value="1"/>
</dbReference>
<evidence type="ECO:0000256" key="3">
    <source>
        <dbReference type="SAM" id="MobiDB-lite"/>
    </source>
</evidence>
<protein>
    <recommendedName>
        <fullName evidence="4">SET domain-containing protein</fullName>
    </recommendedName>
</protein>
<feature type="compositionally biased region" description="Basic and acidic residues" evidence="3">
    <location>
        <begin position="38"/>
        <end position="70"/>
    </location>
</feature>
<dbReference type="Proteomes" id="UP001521116">
    <property type="component" value="Unassembled WGS sequence"/>
</dbReference>
<dbReference type="InterPro" id="IPR046341">
    <property type="entry name" value="SET_dom_sf"/>
</dbReference>
<sequence>MGKKPTNSGLKPSPLSLERSGATISQPRDSLPTGLARQDQEQTDQAKDHDHHKDRQGFDRDAEKSSRDIQPRAAIEKPSATPKEPRQDFTNEGEPDRNTVVPHNTLSAMATFEEISYTPPGSPPAITTNGDIASDGDLRTEPQNLEDSKTYSVRELEVVFRERSKEIHEDREYFTKFRLGRARRCHRLPNANSPPASDSAKDFIAGPSVVPFEYQQLSFPWPNAKPIQTRGPIKSGEAKLRVQKTQEVFSHGNMHKSIRSTLNNPVDSYAIDTIPVPPYTSYISLKQNILADNHRTLMIYPYFDDYQDEDASKKSLWDELRSRYNIVADELRRRRLLQAEQSWQLRAYAEKFLDIVGCKMADILTYFLLPPETLVRLLEDEVQSHGAKYLQERREESCKEEFNRERKRWRKVLTNLPESTPGKLAGAAVFCPAWLSVFGFSFWHIARRSPLAQLPTPPTTLHLDKNTGSSEFAYRDFACRVCHLHNCPFHGAILEQPELSDVSDSDEESDMNGQSSRRGTRSPSQTAEVLDPVNKYNDSVARGKCCNVNVQRNVPKRTLLGQSEVQGFGLYMGEKVNAGDYLGEYKGEIVTKEEGSRRGAVYQHLKTNYLFDLNRAQEVDSTRAGNKLRFINNSAKSPNCEPRVMLCNTIVRIGMFATKDIKAGEELFFNYNYPEEVTQHFWEKGQKAGTAVAVRTKKSKPKAKPALSSDSEALSKRKTGKSGKAGPSQKAKEGRSRLGKSTLKGSSTINHFAWGSPGKRPRRDAQKEQQAWARLTQYLDDDATEGQAEAEESDAETPDEESSEDVEVEYPDSEEDERPKKRGRRAK</sequence>
<reference evidence="5 6" key="1">
    <citation type="submission" date="2024-02" db="EMBL/GenBank/DDBJ databases">
        <title>De novo assembly and annotation of 12 fungi associated with fruit tree decline syndrome in Ontario, Canada.</title>
        <authorList>
            <person name="Sulman M."/>
            <person name="Ellouze W."/>
            <person name="Ilyukhin E."/>
        </authorList>
    </citation>
    <scope>NUCLEOTIDE SEQUENCE [LARGE SCALE GENOMIC DNA]</scope>
    <source>
        <strain evidence="5 6">M1-105</strain>
    </source>
</reference>
<gene>
    <name evidence="5" type="ORF">SLS56_007529</name>
</gene>
<dbReference type="InterPro" id="IPR045318">
    <property type="entry name" value="EZH1/2-like"/>
</dbReference>
<dbReference type="Pfam" id="PF00856">
    <property type="entry name" value="SET"/>
    <property type="match status" value="1"/>
</dbReference>
<feature type="region of interest" description="Disordered" evidence="3">
    <location>
        <begin position="1"/>
        <end position="101"/>
    </location>
</feature>
<name>A0ABR3SMR3_9PEZI</name>
<comment type="caution">
    <text evidence="5">The sequence shown here is derived from an EMBL/GenBank/DDBJ whole genome shotgun (WGS) entry which is preliminary data.</text>
</comment>
<feature type="compositionally biased region" description="Acidic residues" evidence="3">
    <location>
        <begin position="501"/>
        <end position="510"/>
    </location>
</feature>
<feature type="compositionally biased region" description="Polar residues" evidence="3">
    <location>
        <begin position="511"/>
        <end position="527"/>
    </location>
</feature>
<dbReference type="Gene3D" id="2.170.270.10">
    <property type="entry name" value="SET domain"/>
    <property type="match status" value="1"/>
</dbReference>
<proteinExistence type="predicted"/>
<evidence type="ECO:0000313" key="6">
    <source>
        <dbReference type="Proteomes" id="UP001521116"/>
    </source>
</evidence>